<comment type="caution">
    <text evidence="1">The sequence shown here is derived from an EMBL/GenBank/DDBJ whole genome shotgun (WGS) entry which is preliminary data.</text>
</comment>
<dbReference type="RefSeq" id="WP_344066300.1">
    <property type="nucleotide sequence ID" value="NZ_BAAAOH010000001.1"/>
</dbReference>
<evidence type="ECO:0000313" key="1">
    <source>
        <dbReference type="EMBL" id="GAA1997841.1"/>
    </source>
</evidence>
<keyword evidence="2" id="KW-1185">Reference proteome</keyword>
<gene>
    <name evidence="1" type="ORF">GCM10009777_38750</name>
</gene>
<reference evidence="1 2" key="1">
    <citation type="journal article" date="2019" name="Int. J. Syst. Evol. Microbiol.">
        <title>The Global Catalogue of Microorganisms (GCM) 10K type strain sequencing project: providing services to taxonomists for standard genome sequencing and annotation.</title>
        <authorList>
            <consortium name="The Broad Institute Genomics Platform"/>
            <consortium name="The Broad Institute Genome Sequencing Center for Infectious Disease"/>
            <person name="Wu L."/>
            <person name="Ma J."/>
        </authorList>
    </citation>
    <scope>NUCLEOTIDE SEQUENCE [LARGE SCALE GENOMIC DNA]</scope>
    <source>
        <strain evidence="1 2">JCM 14902</strain>
    </source>
</reference>
<proteinExistence type="predicted"/>
<sequence>MLSTVYAAEAQFRHETRQRVREFAILESIRNRKEALAAPMTLRAAARQPVTWPRPIGVKLNVSSGTAVCV</sequence>
<dbReference type="Proteomes" id="UP001500326">
    <property type="component" value="Unassembled WGS sequence"/>
</dbReference>
<protein>
    <submittedName>
        <fullName evidence="1">Uncharacterized protein</fullName>
    </submittedName>
</protein>
<organism evidence="1 2">
    <name type="scientific">Microbacterium pumilum</name>
    <dbReference type="NCBI Taxonomy" id="344165"/>
    <lineage>
        <taxon>Bacteria</taxon>
        <taxon>Bacillati</taxon>
        <taxon>Actinomycetota</taxon>
        <taxon>Actinomycetes</taxon>
        <taxon>Micrococcales</taxon>
        <taxon>Microbacteriaceae</taxon>
        <taxon>Microbacterium</taxon>
    </lineage>
</organism>
<dbReference type="EMBL" id="BAAAOH010000001">
    <property type="protein sequence ID" value="GAA1997841.1"/>
    <property type="molecule type" value="Genomic_DNA"/>
</dbReference>
<accession>A0ABN2T3D8</accession>
<evidence type="ECO:0000313" key="2">
    <source>
        <dbReference type="Proteomes" id="UP001500326"/>
    </source>
</evidence>
<name>A0ABN2T3D8_9MICO</name>